<evidence type="ECO:0000313" key="4">
    <source>
        <dbReference type="Proteomes" id="UP000589626"/>
    </source>
</evidence>
<dbReference type="GO" id="GO:0006508">
    <property type="term" value="P:proteolysis"/>
    <property type="evidence" value="ECO:0007669"/>
    <property type="project" value="UniProtKB-KW"/>
</dbReference>
<dbReference type="Pfam" id="PF01145">
    <property type="entry name" value="Band_7"/>
    <property type="match status" value="1"/>
</dbReference>
<sequence>MTTTTLLLLAAAVLVACWAATCTRLVAADRWTVVTRGGVVHRVHASGLAWRWPFVERFEPELDARREAPVGARATTTDGVPLLVLAEATVSVPRPVPGTRYVDPWTGAERAAEDAITRSVTGWAAAELTQTAAAAHGPIRDAVESAVDDFGVRLHDLELVEVGIRLDEMSQQQLTARGPD</sequence>
<accession>A0A7W4VWX9</accession>
<dbReference type="EMBL" id="JACHWR010000002">
    <property type="protein sequence ID" value="MBB3043297.1"/>
    <property type="molecule type" value="Genomic_DNA"/>
</dbReference>
<reference evidence="3 4" key="1">
    <citation type="submission" date="2020-08" db="EMBL/GenBank/DDBJ databases">
        <title>Sequencing the genomes of 1000 actinobacteria strains.</title>
        <authorList>
            <person name="Klenk H.-P."/>
        </authorList>
    </citation>
    <scope>NUCLEOTIDE SEQUENCE [LARGE SCALE GENOMIC DNA]</scope>
    <source>
        <strain evidence="3 4">DSM 105498</strain>
    </source>
</reference>
<keyword evidence="3" id="KW-0645">Protease</keyword>
<proteinExistence type="predicted"/>
<dbReference type="Proteomes" id="UP000589626">
    <property type="component" value="Unassembled WGS sequence"/>
</dbReference>
<feature type="domain" description="Band 7" evidence="2">
    <location>
        <begin position="28"/>
        <end position="162"/>
    </location>
</feature>
<dbReference type="InterPro" id="IPR001107">
    <property type="entry name" value="Band_7"/>
</dbReference>
<dbReference type="GO" id="GO:0008233">
    <property type="term" value="F:peptidase activity"/>
    <property type="evidence" value="ECO:0007669"/>
    <property type="project" value="UniProtKB-KW"/>
</dbReference>
<evidence type="ECO:0000313" key="3">
    <source>
        <dbReference type="EMBL" id="MBB3043297.1"/>
    </source>
</evidence>
<dbReference type="AlphaFoldDB" id="A0A7W4VWX9"/>
<feature type="chain" id="PRO_5031472725" evidence="1">
    <location>
        <begin position="28"/>
        <end position="180"/>
    </location>
</feature>
<protein>
    <submittedName>
        <fullName evidence="3">Regulator of protease activity HflC (Stomatin/prohibitin superfamily)</fullName>
    </submittedName>
</protein>
<name>A0A7W4VWX9_9ACTN</name>
<evidence type="ECO:0000259" key="2">
    <source>
        <dbReference type="Pfam" id="PF01145"/>
    </source>
</evidence>
<keyword evidence="4" id="KW-1185">Reference proteome</keyword>
<keyword evidence="1" id="KW-0732">Signal</keyword>
<comment type="caution">
    <text evidence="3">The sequence shown here is derived from an EMBL/GenBank/DDBJ whole genome shotgun (WGS) entry which is preliminary data.</text>
</comment>
<dbReference type="RefSeq" id="WP_246390604.1">
    <property type="nucleotide sequence ID" value="NZ_JACHWR010000002.1"/>
</dbReference>
<feature type="signal peptide" evidence="1">
    <location>
        <begin position="1"/>
        <end position="27"/>
    </location>
</feature>
<organism evidence="3 4">
    <name type="scientific">Nocardioides soli</name>
    <dbReference type="NCBI Taxonomy" id="1036020"/>
    <lineage>
        <taxon>Bacteria</taxon>
        <taxon>Bacillati</taxon>
        <taxon>Actinomycetota</taxon>
        <taxon>Actinomycetes</taxon>
        <taxon>Propionibacteriales</taxon>
        <taxon>Nocardioidaceae</taxon>
        <taxon>Nocardioides</taxon>
    </lineage>
</organism>
<keyword evidence="3" id="KW-0378">Hydrolase</keyword>
<gene>
    <name evidence="3" type="ORF">FHU40_003115</name>
</gene>
<evidence type="ECO:0000256" key="1">
    <source>
        <dbReference type="SAM" id="SignalP"/>
    </source>
</evidence>